<keyword evidence="3 22" id="KW-0812">Transmembrane</keyword>
<comment type="subunit">
    <text evidence="19">Three rho subunits (rho-1/GBRR1, rho-2/GBRR2 and rho-3/GBRR3) coassemble either to form functional homopentamers or heteropentamers. Rho-1/GBRR1 subunits can also associate with alpha-1/GBRA1 subunits to form a functional GABAAR. Interacts with SQSTM1.</text>
</comment>
<keyword evidence="9" id="KW-1015">Disulfide bond</keyword>
<evidence type="ECO:0000256" key="14">
    <source>
        <dbReference type="ARBA" id="ARBA00023303"/>
    </source>
</evidence>
<evidence type="ECO:0000256" key="3">
    <source>
        <dbReference type="ARBA" id="ARBA00022692"/>
    </source>
</evidence>
<reference evidence="25 26" key="1">
    <citation type="submission" date="2015-08" db="EMBL/GenBank/DDBJ databases">
        <title>The genome of the Asian arowana (Scleropages formosus).</title>
        <authorList>
            <person name="Tan M.H."/>
            <person name="Gan H.M."/>
            <person name="Croft L.J."/>
            <person name="Austin C.M."/>
        </authorList>
    </citation>
    <scope>NUCLEOTIDE SEQUENCE [LARGE SCALE GENOMIC DNA]</scope>
    <source>
        <strain evidence="25">Aro1</strain>
    </source>
</reference>
<evidence type="ECO:0000313" key="25">
    <source>
        <dbReference type="EMBL" id="KPP78141.1"/>
    </source>
</evidence>
<feature type="transmembrane region" description="Helical" evidence="22">
    <location>
        <begin position="246"/>
        <end position="266"/>
    </location>
</feature>
<dbReference type="InterPro" id="IPR006202">
    <property type="entry name" value="Neur_chan_lig-bd"/>
</dbReference>
<keyword evidence="10" id="KW-0869">Chloride channel</keyword>
<feature type="domain" description="Neurotransmitter-gated ion-channel transmembrane" evidence="24">
    <location>
        <begin position="220"/>
        <end position="416"/>
    </location>
</feature>
<dbReference type="PROSITE" id="PS00236">
    <property type="entry name" value="NEUROTR_ION_CHANNEL"/>
    <property type="match status" value="2"/>
</dbReference>
<dbReference type="Gene3D" id="2.70.170.10">
    <property type="entry name" value="Neurotransmitter-gated ion-channel ligand-binding domain"/>
    <property type="match status" value="2"/>
</dbReference>
<feature type="transmembrane region" description="Helical" evidence="22">
    <location>
        <begin position="213"/>
        <end position="234"/>
    </location>
</feature>
<evidence type="ECO:0000256" key="2">
    <source>
        <dbReference type="ARBA" id="ARBA00022475"/>
    </source>
</evidence>
<comment type="caution">
    <text evidence="25">The sequence shown here is derived from an EMBL/GenBank/DDBJ whole genome shotgun (WGS) entry which is preliminary data.</text>
</comment>
<dbReference type="PRINTS" id="PR00253">
    <property type="entry name" value="GABAARECEPTR"/>
</dbReference>
<dbReference type="Pfam" id="PF02932">
    <property type="entry name" value="Neur_chan_memb"/>
    <property type="match status" value="2"/>
</dbReference>
<evidence type="ECO:0000256" key="15">
    <source>
        <dbReference type="ARBA" id="ARBA00024167"/>
    </source>
</evidence>
<feature type="transmembrane region" description="Helical" evidence="22">
    <location>
        <begin position="829"/>
        <end position="848"/>
    </location>
</feature>
<evidence type="ECO:0000256" key="8">
    <source>
        <dbReference type="ARBA" id="ARBA00023136"/>
    </source>
</evidence>
<keyword evidence="8 22" id="KW-0472">Membrane</keyword>
<evidence type="ECO:0000256" key="19">
    <source>
        <dbReference type="ARBA" id="ARBA00064308"/>
    </source>
</evidence>
<evidence type="ECO:0000256" key="22">
    <source>
        <dbReference type="RuleBase" id="RU000687"/>
    </source>
</evidence>
<feature type="transmembrane region" description="Helical" evidence="22">
    <location>
        <begin position="278"/>
        <end position="300"/>
    </location>
</feature>
<comment type="catalytic activity">
    <reaction evidence="15">
        <text>chloride(in) = chloride(out)</text>
        <dbReference type="Rhea" id="RHEA:29823"/>
        <dbReference type="ChEBI" id="CHEBI:17996"/>
    </reaction>
</comment>
<keyword evidence="6" id="KW-0770">Synapse</keyword>
<feature type="transmembrane region" description="Helical" evidence="22">
    <location>
        <begin position="652"/>
        <end position="676"/>
    </location>
</feature>
<evidence type="ECO:0000256" key="11">
    <source>
        <dbReference type="ARBA" id="ARBA00023180"/>
    </source>
</evidence>
<evidence type="ECO:0000256" key="13">
    <source>
        <dbReference type="ARBA" id="ARBA00023257"/>
    </source>
</evidence>
<dbReference type="CDD" id="cd19059">
    <property type="entry name" value="LGIC_TM_GABAAR_rho"/>
    <property type="match status" value="2"/>
</dbReference>
<dbReference type="EMBL" id="JARO02000560">
    <property type="protein sequence ID" value="KPP78141.1"/>
    <property type="molecule type" value="Genomic_DNA"/>
</dbReference>
<evidence type="ECO:0000256" key="12">
    <source>
        <dbReference type="ARBA" id="ARBA00023214"/>
    </source>
</evidence>
<keyword evidence="14 22" id="KW-0407">Ion channel</keyword>
<dbReference type="SUPFAM" id="SSF90112">
    <property type="entry name" value="Neurotransmitter-gated ion-channel transmembrane pore"/>
    <property type="match status" value="2"/>
</dbReference>
<keyword evidence="1 22" id="KW-0813">Transport</keyword>
<evidence type="ECO:0000256" key="6">
    <source>
        <dbReference type="ARBA" id="ARBA00023018"/>
    </source>
</evidence>
<feature type="transmembrane region" description="Helical" evidence="22">
    <location>
        <begin position="717"/>
        <end position="739"/>
    </location>
</feature>
<evidence type="ECO:0000259" key="24">
    <source>
        <dbReference type="Pfam" id="PF02932"/>
    </source>
</evidence>
<dbReference type="FunFam" id="2.70.170.10:FF:000007">
    <property type="entry name" value="Gamma-aminobutyric acid type A receptor rho2 subunit"/>
    <property type="match status" value="1"/>
</dbReference>
<evidence type="ECO:0000313" key="26">
    <source>
        <dbReference type="Proteomes" id="UP000034805"/>
    </source>
</evidence>
<keyword evidence="25" id="KW-0675">Receptor</keyword>
<feature type="domain" description="Neurotransmitter-gated ion-channel ligand-binding" evidence="23">
    <location>
        <begin position="452"/>
        <end position="651"/>
    </location>
</feature>
<feature type="domain" description="Neurotransmitter-gated ion-channel transmembrane" evidence="24">
    <location>
        <begin position="659"/>
        <end position="791"/>
    </location>
</feature>
<dbReference type="InterPro" id="IPR006028">
    <property type="entry name" value="GABAA/Glycine_rcpt"/>
</dbReference>
<evidence type="ECO:0000256" key="4">
    <source>
        <dbReference type="ARBA" id="ARBA00022729"/>
    </source>
</evidence>
<accession>A0A0P7UUK4</accession>
<dbReference type="InterPro" id="IPR036719">
    <property type="entry name" value="Neuro-gated_channel_TM_sf"/>
</dbReference>
<dbReference type="SUPFAM" id="SSF63712">
    <property type="entry name" value="Nicotinic receptor ligand binding domain-like"/>
    <property type="match status" value="2"/>
</dbReference>
<evidence type="ECO:0000256" key="17">
    <source>
        <dbReference type="ARBA" id="ARBA00034104"/>
    </source>
</evidence>
<name>A0A0P7UUK4_SCLFO</name>
<evidence type="ECO:0000256" key="7">
    <source>
        <dbReference type="ARBA" id="ARBA00023065"/>
    </source>
</evidence>
<organism evidence="25 26">
    <name type="scientific">Scleropages formosus</name>
    <name type="common">Asian bonytongue</name>
    <name type="synonym">Osteoglossum formosum</name>
    <dbReference type="NCBI Taxonomy" id="113540"/>
    <lineage>
        <taxon>Eukaryota</taxon>
        <taxon>Metazoa</taxon>
        <taxon>Chordata</taxon>
        <taxon>Craniata</taxon>
        <taxon>Vertebrata</taxon>
        <taxon>Euteleostomi</taxon>
        <taxon>Actinopterygii</taxon>
        <taxon>Neopterygii</taxon>
        <taxon>Teleostei</taxon>
        <taxon>Osteoglossocephala</taxon>
        <taxon>Osteoglossomorpha</taxon>
        <taxon>Osteoglossiformes</taxon>
        <taxon>Osteoglossidae</taxon>
        <taxon>Scleropages</taxon>
    </lineage>
</organism>
<comment type="caution">
    <text evidence="22">Lacks conserved residue(s) required for the propagation of feature annotation.</text>
</comment>
<keyword evidence="4" id="KW-0732">Signal</keyword>
<dbReference type="Gene3D" id="1.20.58.390">
    <property type="entry name" value="Neurotransmitter-gated ion-channel transmembrane domain"/>
    <property type="match status" value="2"/>
</dbReference>
<dbReference type="InterPro" id="IPR006201">
    <property type="entry name" value="Neur_channel"/>
</dbReference>
<keyword evidence="7 22" id="KW-0406">Ion transport</keyword>
<protein>
    <recommendedName>
        <fullName evidence="20">Gamma-aminobutyric acid receptor subunit rho-1</fullName>
    </recommendedName>
    <alternativeName>
        <fullName evidence="21">GABA(A) receptor subunit rho-1</fullName>
    </alternativeName>
    <alternativeName>
        <fullName evidence="16">GABA(C) receptor</fullName>
    </alternativeName>
</protein>
<dbReference type="GO" id="GO:0005230">
    <property type="term" value="F:extracellular ligand-gated monoatomic ion channel activity"/>
    <property type="evidence" value="ECO:0007669"/>
    <property type="project" value="InterPro"/>
</dbReference>
<dbReference type="GO" id="GO:0005254">
    <property type="term" value="F:chloride channel activity"/>
    <property type="evidence" value="ECO:0007669"/>
    <property type="project" value="UniProtKB-KW"/>
</dbReference>
<dbReference type="AlphaFoldDB" id="A0A0P7UUK4"/>
<gene>
    <name evidence="25" type="ORF">Z043_102378</name>
</gene>
<comment type="subcellular location">
    <subcellularLocation>
        <location evidence="17">Postsynaptic cell membrane</location>
        <topology evidence="17">Multi-pass membrane protein</topology>
    </subcellularLocation>
</comment>
<sequence>MILIASSLLWRIDAHLITKGVVFSYSSLSAKAQDVTKSRKLKTEHLLQDFTVTLYLRHYWKDERLAFPSSTNKSMTFDGRLVKKIWVPDVFFVHSKRSFIHDTTTDNIMLRVFPDGHVLYSLRVTVTAACNMDFSRFPLDSQTCSLELESYAYTDEDLMLYWKNGDESLSTDDRISLSQFLIQKFHTTSRLAFYSSTGWYNRLYINFTLRRHIFFFLLQTYFPATLMVMLSWVSFWIDRRAVPARVSLGITTVLTMSTIITGVNASMPRVSYIKAVDIYLWVSFVFVFLSVLEYAAVNYLTTVQERRDRKVRERLREQSLPCTCGMSHTRTMMLDGMYSEADTDSLAGYTTAPMVPEEREKPGHMAGTLSVSSVSTTTAKKKGLRGLRIIPNTHAIDTYSRMIFPGSYIIFNLIYWSIKERNIQSADWNPVLRRSPDMTKSPVTKSEQLLRIDDHDFTMRPGFGGPAIPVGVDVQVESLDTISEVDMDFTMTLYLRHYWKDERLSFPSTNNQSMTFDSRLVRKIWVPDMFFVHSKRSFIHDTTTDNVMLRVYPDGNVLYSLRITVTSMCNMDLSRFPLDTQTCSLEIESYAYTDDDLMLYWKKGNDSLKTDDRISLSQFLIQKFHTTTKLAFYSSTGWYNRLYIHFTLRRHIFFFLLQTYFPATLMVMLSWVSFWIDRRAVPARVPLGITTVLTMSTIITGVNASMPRVSYIKAVDVYLWVSFVFVFLSVIEYAAVNYLTTVQERKERKLRDQLPCTCGISHPDPMIMNASYSDIDVNATGNYSMPETRNKQERTLAQLVFGDGQGRGPMKTSWGYMSMWIDTHAIDKYSRVIFPGAYTLFNIIYWSIYS</sequence>
<dbReference type="PANTHER" id="PTHR18945">
    <property type="entry name" value="NEUROTRANSMITTER GATED ION CHANNEL"/>
    <property type="match status" value="1"/>
</dbReference>
<dbReference type="PRINTS" id="PR00252">
    <property type="entry name" value="NRIONCHANNEL"/>
</dbReference>
<evidence type="ECO:0000256" key="16">
    <source>
        <dbReference type="ARBA" id="ARBA00031054"/>
    </source>
</evidence>
<dbReference type="GO" id="GO:0004888">
    <property type="term" value="F:transmembrane signaling receptor activity"/>
    <property type="evidence" value="ECO:0007669"/>
    <property type="project" value="InterPro"/>
</dbReference>
<dbReference type="STRING" id="113540.ENSSFOP00015021704"/>
<keyword evidence="11" id="KW-0325">Glycoprotein</keyword>
<evidence type="ECO:0000256" key="18">
    <source>
        <dbReference type="ARBA" id="ARBA00061453"/>
    </source>
</evidence>
<dbReference type="InterPro" id="IPR006029">
    <property type="entry name" value="Neurotrans-gated_channel_TM"/>
</dbReference>
<evidence type="ECO:0000256" key="10">
    <source>
        <dbReference type="ARBA" id="ARBA00023173"/>
    </source>
</evidence>
<keyword evidence="2" id="KW-1003">Cell membrane</keyword>
<dbReference type="Proteomes" id="UP000034805">
    <property type="component" value="Unassembled WGS sequence"/>
</dbReference>
<dbReference type="NCBIfam" id="TIGR00860">
    <property type="entry name" value="LIC"/>
    <property type="match status" value="2"/>
</dbReference>
<dbReference type="InterPro" id="IPR038050">
    <property type="entry name" value="Neuro_actylchol_rec"/>
</dbReference>
<evidence type="ECO:0000256" key="1">
    <source>
        <dbReference type="ARBA" id="ARBA00022448"/>
    </source>
</evidence>
<evidence type="ECO:0000256" key="9">
    <source>
        <dbReference type="ARBA" id="ARBA00023157"/>
    </source>
</evidence>
<dbReference type="InterPro" id="IPR036734">
    <property type="entry name" value="Neur_chan_lig-bd_sf"/>
</dbReference>
<dbReference type="GO" id="GO:0034707">
    <property type="term" value="C:chloride channel complex"/>
    <property type="evidence" value="ECO:0007669"/>
    <property type="project" value="UniProtKB-KW"/>
</dbReference>
<evidence type="ECO:0000256" key="5">
    <source>
        <dbReference type="ARBA" id="ARBA00022989"/>
    </source>
</evidence>
<dbReference type="GO" id="GO:0045211">
    <property type="term" value="C:postsynaptic membrane"/>
    <property type="evidence" value="ECO:0007669"/>
    <property type="project" value="UniProtKB-SubCell"/>
</dbReference>
<dbReference type="InterPro" id="IPR018000">
    <property type="entry name" value="Neurotransmitter_ion_chnl_CS"/>
</dbReference>
<dbReference type="FunFam" id="2.70.170.10:FF:000015">
    <property type="entry name" value="gamma-aminobutyric acid receptor subunit rho-1 isoform X1"/>
    <property type="match status" value="1"/>
</dbReference>
<keyword evidence="12" id="KW-0868">Chloride</keyword>
<dbReference type="FunFam" id="1.20.58.390:FF:000005">
    <property type="entry name" value="Putative gamma-aminobutyric acid receptor subunit rho-2-like"/>
    <property type="match status" value="2"/>
</dbReference>
<evidence type="ECO:0000259" key="23">
    <source>
        <dbReference type="Pfam" id="PF02931"/>
    </source>
</evidence>
<evidence type="ECO:0000256" key="21">
    <source>
        <dbReference type="ARBA" id="ARBA00076172"/>
    </source>
</evidence>
<keyword evidence="5 22" id="KW-1133">Transmembrane helix</keyword>
<keyword evidence="13" id="KW-0628">Postsynaptic cell membrane</keyword>
<proteinExistence type="inferred from homology"/>
<evidence type="ECO:0000256" key="20">
    <source>
        <dbReference type="ARBA" id="ARBA00070181"/>
    </source>
</evidence>
<feature type="domain" description="Neurotransmitter-gated ion-channel ligand-binding" evidence="23">
    <location>
        <begin position="47"/>
        <end position="212"/>
    </location>
</feature>
<comment type="similarity">
    <text evidence="18">Belongs to the ligand-gated ion channel (TC 1.A.9) family. Gamma-aminobutyric acid receptor (TC 1.A.9.5) subfamily. GABRR1 sub-subfamily.</text>
</comment>
<dbReference type="Pfam" id="PF02931">
    <property type="entry name" value="Neur_chan_LBD"/>
    <property type="match status" value="2"/>
</dbReference>